<proteinExistence type="predicted"/>
<reference evidence="3" key="1">
    <citation type="submission" date="2017-06" db="EMBL/GenBank/DDBJ databases">
        <authorList>
            <person name="Varghese N."/>
            <person name="Submissions S."/>
        </authorList>
    </citation>
    <scope>NUCLEOTIDE SEQUENCE [LARGE SCALE GENOMIC DNA]</scope>
    <source>
        <strain evidence="3">DSM 45423</strain>
    </source>
</reference>
<keyword evidence="1" id="KW-1133">Transmembrane helix</keyword>
<evidence type="ECO:0000313" key="2">
    <source>
        <dbReference type="EMBL" id="SNS05590.1"/>
    </source>
</evidence>
<keyword evidence="3" id="KW-1185">Reference proteome</keyword>
<name>A0A239BCE2_9ACTN</name>
<sequence length="69" mass="7748">MQRWFGVPLGRTVLLTLPEMLTAFLVGLLFDGWLRGLVIAAVLLAVVLVVRVWARRRYGITSERPPLSS</sequence>
<keyword evidence="1" id="KW-0472">Membrane</keyword>
<dbReference type="RefSeq" id="WP_141233690.1">
    <property type="nucleotide sequence ID" value="NZ_FZOH01000002.1"/>
</dbReference>
<evidence type="ECO:0000313" key="3">
    <source>
        <dbReference type="Proteomes" id="UP000198386"/>
    </source>
</evidence>
<dbReference type="Proteomes" id="UP000198386">
    <property type="component" value="Unassembled WGS sequence"/>
</dbReference>
<accession>A0A239BCE2</accession>
<organism evidence="2 3">
    <name type="scientific">Geodermatophilus saharensis</name>
    <dbReference type="NCBI Taxonomy" id="1137994"/>
    <lineage>
        <taxon>Bacteria</taxon>
        <taxon>Bacillati</taxon>
        <taxon>Actinomycetota</taxon>
        <taxon>Actinomycetes</taxon>
        <taxon>Geodermatophilales</taxon>
        <taxon>Geodermatophilaceae</taxon>
        <taxon>Geodermatophilus</taxon>
    </lineage>
</organism>
<gene>
    <name evidence="2" type="ORF">SAMN04488107_1088</name>
</gene>
<feature type="transmembrane region" description="Helical" evidence="1">
    <location>
        <begin position="36"/>
        <end position="54"/>
    </location>
</feature>
<keyword evidence="1" id="KW-0812">Transmembrane</keyword>
<feature type="transmembrane region" description="Helical" evidence="1">
    <location>
        <begin position="12"/>
        <end position="30"/>
    </location>
</feature>
<dbReference type="AlphaFoldDB" id="A0A239BCE2"/>
<protein>
    <submittedName>
        <fullName evidence="2">Uncharacterized protein</fullName>
    </submittedName>
</protein>
<dbReference type="EMBL" id="FZOH01000002">
    <property type="protein sequence ID" value="SNS05590.1"/>
    <property type="molecule type" value="Genomic_DNA"/>
</dbReference>
<evidence type="ECO:0000256" key="1">
    <source>
        <dbReference type="SAM" id="Phobius"/>
    </source>
</evidence>